<protein>
    <submittedName>
        <fullName evidence="3">SAC3/GANP/THP3 like protein</fullName>
    </submittedName>
</protein>
<feature type="region of interest" description="Disordered" evidence="1">
    <location>
        <begin position="659"/>
        <end position="712"/>
    </location>
</feature>
<keyword evidence="4" id="KW-1185">Reference proteome</keyword>
<feature type="compositionally biased region" description="Polar residues" evidence="1">
    <location>
        <begin position="682"/>
        <end position="712"/>
    </location>
</feature>
<dbReference type="EMBL" id="BQXS01009996">
    <property type="protein sequence ID" value="GKT32499.1"/>
    <property type="molecule type" value="Genomic_DNA"/>
</dbReference>
<dbReference type="Pfam" id="PF03399">
    <property type="entry name" value="SAC3_GANP"/>
    <property type="match status" value="1"/>
</dbReference>
<comment type="caution">
    <text evidence="3">The sequence shown here is derived from an EMBL/GenBank/DDBJ whole genome shotgun (WGS) entry which is preliminary data.</text>
</comment>
<reference evidence="3" key="1">
    <citation type="submission" date="2022-03" db="EMBL/GenBank/DDBJ databases">
        <title>Draft genome sequence of Aduncisulcus paluster, a free-living microaerophilic Fornicata.</title>
        <authorList>
            <person name="Yuyama I."/>
            <person name="Kume K."/>
            <person name="Tamura T."/>
            <person name="Inagaki Y."/>
            <person name="Hashimoto T."/>
        </authorList>
    </citation>
    <scope>NUCLEOTIDE SEQUENCE</scope>
    <source>
        <strain evidence="3">NY0171</strain>
    </source>
</reference>
<sequence length="712" mass="80290">MYRMCQREEALQREKNNDLSYFEYFSSEGHPLHDPYRVMKKYKRSEAGFRQDSKSVLTLDQLEYSLGYLISEILEYTRRPMKDVFPFAEDRLHAIGLDLASHVHSKSGSIHHSSINPQSIEGLMFLTRACSCLELVVRTYIVLTFRAQLVFDPEKETWLHIMLTHKHLCACLDPLLAGYQKIFKHKEQRNHNVFKTTLHRTETLSLALLLRLNQKRNLSALLSLFDRASLSSPPVAAALQAVMYIDSHDLYSLVNLIHKFKFSVPACCLLEPAVTRLRASMVWSIGSIQDRMKKSQEPPNTQSLPFYPHLLKADTLSRLLMLNPLPYGHPHISCREEGGCDLVKPKYGAENDPASCPSSHASLFLDLYGIFEKVFDPSTSHQSISKYYPKSHVYAVTNENGRCVFPSLEACASMKQAISLSFKEDSPPPRLDVLDSLLSHTAFSPESLKALAMSLHSKITSDTLGGKKIVLTKPKEHTRSMHSSISFCFYHLQYNQKKRSGQGQPAHQSAGDHSHCGMVNVISKFNTFSKQEEFSQVSWRGENAKIPKFIRCISLNLKSIPDRIQKFTEFQGEKKGNDEESSSYSPDIEIEKELKEYERKDNLSKPPKYESLGQKNNIRSPSTSISVTDSKRGMGLFGVIPQDSDPTHSIFSSVVSDGASSSMFGSIFGTETEKEEKSTTSQSFTNSDTEYSRIFPSSSASAVIPQPTNDST</sequence>
<evidence type="ECO:0000259" key="2">
    <source>
        <dbReference type="Pfam" id="PF03399"/>
    </source>
</evidence>
<gene>
    <name evidence="3" type="ORF">ADUPG1_006641</name>
</gene>
<evidence type="ECO:0000256" key="1">
    <source>
        <dbReference type="SAM" id="MobiDB-lite"/>
    </source>
</evidence>
<feature type="domain" description="SAC3/GANP/THP3 conserved" evidence="2">
    <location>
        <begin position="4"/>
        <end position="285"/>
    </location>
</feature>
<evidence type="ECO:0000313" key="3">
    <source>
        <dbReference type="EMBL" id="GKT32499.1"/>
    </source>
</evidence>
<feature type="non-terminal residue" evidence="3">
    <location>
        <position position="712"/>
    </location>
</feature>
<name>A0ABQ5KLZ7_9EUKA</name>
<dbReference type="InterPro" id="IPR005062">
    <property type="entry name" value="SAC3/GANP/THP3_conserved"/>
</dbReference>
<proteinExistence type="predicted"/>
<feature type="compositionally biased region" description="Polar residues" evidence="1">
    <location>
        <begin position="613"/>
        <end position="628"/>
    </location>
</feature>
<feature type="region of interest" description="Disordered" evidence="1">
    <location>
        <begin position="598"/>
        <end position="629"/>
    </location>
</feature>
<evidence type="ECO:0000313" key="4">
    <source>
        <dbReference type="Proteomes" id="UP001057375"/>
    </source>
</evidence>
<dbReference type="Gene3D" id="1.25.40.990">
    <property type="match status" value="1"/>
</dbReference>
<accession>A0ABQ5KLZ7</accession>
<organism evidence="3 4">
    <name type="scientific">Aduncisulcus paluster</name>
    <dbReference type="NCBI Taxonomy" id="2918883"/>
    <lineage>
        <taxon>Eukaryota</taxon>
        <taxon>Metamonada</taxon>
        <taxon>Carpediemonas-like organisms</taxon>
        <taxon>Aduncisulcus</taxon>
    </lineage>
</organism>
<dbReference type="Proteomes" id="UP001057375">
    <property type="component" value="Unassembled WGS sequence"/>
</dbReference>